<feature type="domain" description="TRAP C4-dicarboxylate transport system permease DctM subunit" evidence="8">
    <location>
        <begin position="6"/>
        <end position="415"/>
    </location>
</feature>
<organism evidence="9 10">
    <name type="scientific">Gracilibacillus halophilus YIM-C55.5</name>
    <dbReference type="NCBI Taxonomy" id="1308866"/>
    <lineage>
        <taxon>Bacteria</taxon>
        <taxon>Bacillati</taxon>
        <taxon>Bacillota</taxon>
        <taxon>Bacilli</taxon>
        <taxon>Bacillales</taxon>
        <taxon>Bacillaceae</taxon>
        <taxon>Gracilibacillus</taxon>
    </lineage>
</organism>
<proteinExistence type="predicted"/>
<dbReference type="Proteomes" id="UP000012283">
    <property type="component" value="Unassembled WGS sequence"/>
</dbReference>
<keyword evidence="4 7" id="KW-0812">Transmembrane</keyword>
<keyword evidence="3" id="KW-0997">Cell inner membrane</keyword>
<reference evidence="9 10" key="1">
    <citation type="submission" date="2013-03" db="EMBL/GenBank/DDBJ databases">
        <title>Draft genome sequence of Gracibacillus halophilus YIM-C55.5, a moderately halophilic and thermophilic organism from the Xiaochaidamu salt lake.</title>
        <authorList>
            <person name="Sugumar T."/>
            <person name="Polireddy D.R."/>
            <person name="Antony A."/>
            <person name="Madhava Y.R."/>
            <person name="Sivakumar N."/>
        </authorList>
    </citation>
    <scope>NUCLEOTIDE SEQUENCE [LARGE SCALE GENOMIC DNA]</scope>
    <source>
        <strain evidence="9 10">YIM-C55.5</strain>
    </source>
</reference>
<protein>
    <submittedName>
        <fullName evidence="9">C4-dicarboxylate transport system permease large protein</fullName>
    </submittedName>
</protein>
<dbReference type="InterPro" id="IPR010656">
    <property type="entry name" value="DctM"/>
</dbReference>
<feature type="transmembrane region" description="Helical" evidence="7">
    <location>
        <begin position="239"/>
        <end position="258"/>
    </location>
</feature>
<dbReference type="OrthoDB" id="9785600at2"/>
<accession>N4WRR0</accession>
<feature type="transmembrane region" description="Helical" evidence="7">
    <location>
        <begin position="92"/>
        <end position="122"/>
    </location>
</feature>
<dbReference type="AlphaFoldDB" id="N4WRR0"/>
<dbReference type="PANTHER" id="PTHR33362:SF3">
    <property type="entry name" value="SIALIC ACID TRAP TRANSPORTER PERMEASE PROTEIN SIAT"/>
    <property type="match status" value="1"/>
</dbReference>
<evidence type="ECO:0000259" key="8">
    <source>
        <dbReference type="Pfam" id="PF06808"/>
    </source>
</evidence>
<evidence type="ECO:0000313" key="10">
    <source>
        <dbReference type="Proteomes" id="UP000012283"/>
    </source>
</evidence>
<comment type="caution">
    <text evidence="9">The sequence shown here is derived from an EMBL/GenBank/DDBJ whole genome shotgun (WGS) entry which is preliminary data.</text>
</comment>
<sequence length="420" mass="44190">MSAILFISLLLLFLLGVPIAVALGASSGLAVFFSGDIPLLVLVQRSFTSIDSFPLMAVPFFILAGKLMEVGGISERIIKFANTLTGHLKGGLGMVVVITSMFFSAISGSSAATTAAVGAILIPAMIRKGYDRNFAASVSAVSGELGVVIPPSVPLILFGVATGTSIGELFIAGILPGVLIGISLLLLVYIISVKRGYPSDDKASLKERWEGFKSSFLALLMPIIILGGIYGGVFTPTEAAAVAVLYAFIIGVFVYRQLTPKVISKALSDSAVTTSIVMFIIANAGLFGLILSREKIPKQVTEFFVGISSNAIVFLLLVNLLLIIVGMFMETSASIIILAPILTPVAIEMGLDPVHFGIVMIVNLALGMCTPPLGVNLFIACQIADIKLETLAKALILFFAMLIVDLLIIGFVPAISLMFL</sequence>
<comment type="subcellular location">
    <subcellularLocation>
        <location evidence="1">Cell inner membrane</location>
        <topology evidence="1">Multi-pass membrane protein</topology>
    </subcellularLocation>
</comment>
<evidence type="ECO:0000256" key="7">
    <source>
        <dbReference type="SAM" id="Phobius"/>
    </source>
</evidence>
<dbReference type="PANTHER" id="PTHR33362">
    <property type="entry name" value="SIALIC ACID TRAP TRANSPORTER PERMEASE PROTEIN SIAT-RELATED"/>
    <property type="match status" value="1"/>
</dbReference>
<dbReference type="NCBIfam" id="TIGR00786">
    <property type="entry name" value="dctM"/>
    <property type="match status" value="1"/>
</dbReference>
<evidence type="ECO:0000256" key="5">
    <source>
        <dbReference type="ARBA" id="ARBA00022989"/>
    </source>
</evidence>
<keyword evidence="10" id="KW-1185">Reference proteome</keyword>
<dbReference type="GO" id="GO:0005886">
    <property type="term" value="C:plasma membrane"/>
    <property type="evidence" value="ECO:0007669"/>
    <property type="project" value="UniProtKB-SubCell"/>
</dbReference>
<feature type="transmembrane region" description="Helical" evidence="7">
    <location>
        <begin position="212"/>
        <end position="233"/>
    </location>
</feature>
<feature type="transmembrane region" description="Helical" evidence="7">
    <location>
        <begin position="303"/>
        <end position="325"/>
    </location>
</feature>
<keyword evidence="5 7" id="KW-1133">Transmembrane helix</keyword>
<dbReference type="RefSeq" id="WP_003473370.1">
    <property type="nucleotide sequence ID" value="NZ_APML01000070.1"/>
</dbReference>
<evidence type="ECO:0000313" key="9">
    <source>
        <dbReference type="EMBL" id="ENH95891.1"/>
    </source>
</evidence>
<evidence type="ECO:0000256" key="2">
    <source>
        <dbReference type="ARBA" id="ARBA00022475"/>
    </source>
</evidence>
<dbReference type="Pfam" id="PF06808">
    <property type="entry name" value="DctM"/>
    <property type="match status" value="1"/>
</dbReference>
<dbReference type="PATRIC" id="fig|1308866.3.peg.2753"/>
<evidence type="ECO:0000256" key="4">
    <source>
        <dbReference type="ARBA" id="ARBA00022692"/>
    </source>
</evidence>
<dbReference type="EMBL" id="APML01000070">
    <property type="protein sequence ID" value="ENH95891.1"/>
    <property type="molecule type" value="Genomic_DNA"/>
</dbReference>
<gene>
    <name evidence="9" type="ORF">J416_13636</name>
</gene>
<dbReference type="eggNOG" id="COG1593">
    <property type="taxonomic scope" value="Bacteria"/>
</dbReference>
<dbReference type="GO" id="GO:0022857">
    <property type="term" value="F:transmembrane transporter activity"/>
    <property type="evidence" value="ECO:0007669"/>
    <property type="project" value="TreeGrafter"/>
</dbReference>
<feature type="transmembrane region" description="Helical" evidence="7">
    <location>
        <begin position="169"/>
        <end position="191"/>
    </location>
</feature>
<dbReference type="PIRSF" id="PIRSF006066">
    <property type="entry name" value="HI0050"/>
    <property type="match status" value="1"/>
</dbReference>
<feature type="transmembrane region" description="Helical" evidence="7">
    <location>
        <begin position="270"/>
        <end position="291"/>
    </location>
</feature>
<name>N4WRR0_9BACI</name>
<feature type="transmembrane region" description="Helical" evidence="7">
    <location>
        <begin position="134"/>
        <end position="157"/>
    </location>
</feature>
<dbReference type="InterPro" id="IPR004681">
    <property type="entry name" value="TRAP_DctM"/>
</dbReference>
<feature type="transmembrane region" description="Helical" evidence="7">
    <location>
        <begin position="357"/>
        <end position="379"/>
    </location>
</feature>
<keyword evidence="2" id="KW-1003">Cell membrane</keyword>
<dbReference type="STRING" id="1308866.J416_13636"/>
<evidence type="ECO:0000256" key="3">
    <source>
        <dbReference type="ARBA" id="ARBA00022519"/>
    </source>
</evidence>
<evidence type="ECO:0000256" key="6">
    <source>
        <dbReference type="ARBA" id="ARBA00023136"/>
    </source>
</evidence>
<feature type="transmembrane region" description="Helical" evidence="7">
    <location>
        <begin position="391"/>
        <end position="419"/>
    </location>
</feature>
<evidence type="ECO:0000256" key="1">
    <source>
        <dbReference type="ARBA" id="ARBA00004429"/>
    </source>
</evidence>
<keyword evidence="6 7" id="KW-0472">Membrane</keyword>
<feature type="transmembrane region" description="Helical" evidence="7">
    <location>
        <begin position="332"/>
        <end position="351"/>
    </location>
</feature>